<dbReference type="AlphaFoldDB" id="A0A0D7A079"/>
<sequence>MASINTGVPAHITAELTQILSNLVLGDNEIRASAEEAVNERLSSMPEVYLLGLAQFALAADTPVMRSFSFVLLRRLLFRKEAAALINRIGPRLTLYDRLSSNSLTTLERVLLYSLSHEPSALVRHKAVDTIADVANEGMTRGRMWHALQAQALAMAQGELQGMLGPSAFLVFAASPALIADLQMDAILGIFARGLADDESADVRHAALSAAIAYLCHCESAQFSRCTAPPESNTSGPRSTIYLTRFLTTLLPLATSHPTLFAPHLSSLLTFLPGLIQPSVDSGPTPTVTQPFPASASASGSFGLPEDIDILRQAHRDDDVEDDIATLRHTALEFMVSLTEAKPSMVSRVDGWTAVLVRACLEGMGEWDIPNDPTGALTAEWLAEDPSSATSSSEEDNLYEQSLDRLACALGGKAVLPVAFTYIPSMLCSYDWRARHAGLMAIAAIGEGTGRVMVNELGKVVSLVTPTFRDQHPRVRYAACQCIGQLCTDLEEVIQDQFHREIFSVLIPTLDDPEPRVHSHAAAALINFCEGVERDTLAPYLDPIVERLLKLLNQSDTNSKRYVQEQVITTLAMVADASETTFAKHYPTIMPILLNILQHGDRPEYKKLRIKAMECAGLVAIAVGRDMFRADSQVLAEHLIRIQKSPVDPSDTLLGHSLMATWAKLCQAMGPGFEPYLPVVMPNLLAAAAAKADFSLYDDESEEKEGYETLEVGGQLLGVRTSSLEEKCQAFDTLVIYCSTLGPQFAPYLMQTLEVVLPCLTFHIHEGVREACAIIIPMLLSCGKRSGTLTPQIINVVFVNVLNCMDAERDATYLASLFKCIAESVAVLDGPSALPTEYHDRIMQSTKRQLQALADRRRARSVHAAAVLKDQEQRVELAFLEEMEGYALDEMSSLLKLFDANHPLLVAVGSVRDLGVINEEEWNENS</sequence>
<evidence type="ECO:0000256" key="4">
    <source>
        <dbReference type="ARBA" id="ARBA00022490"/>
    </source>
</evidence>
<dbReference type="SUPFAM" id="SSF48371">
    <property type="entry name" value="ARM repeat"/>
    <property type="match status" value="1"/>
</dbReference>
<gene>
    <name evidence="10" type="ORF">FISHEDRAFT_53897</name>
</gene>
<dbReference type="InterPro" id="IPR041653">
    <property type="entry name" value="Importin_rep_4"/>
</dbReference>
<dbReference type="GO" id="GO:0005634">
    <property type="term" value="C:nucleus"/>
    <property type="evidence" value="ECO:0007669"/>
    <property type="project" value="UniProtKB-SubCell"/>
</dbReference>
<evidence type="ECO:0000256" key="7">
    <source>
        <dbReference type="ARBA" id="ARBA00023242"/>
    </source>
</evidence>
<accession>A0A0D7A079</accession>
<dbReference type="InterPro" id="IPR057672">
    <property type="entry name" value="TPR_IPO4/5"/>
</dbReference>
<evidence type="ECO:0000256" key="1">
    <source>
        <dbReference type="ARBA" id="ARBA00004123"/>
    </source>
</evidence>
<organism evidence="10 11">
    <name type="scientific">Fistulina hepatica ATCC 64428</name>
    <dbReference type="NCBI Taxonomy" id="1128425"/>
    <lineage>
        <taxon>Eukaryota</taxon>
        <taxon>Fungi</taxon>
        <taxon>Dikarya</taxon>
        <taxon>Basidiomycota</taxon>
        <taxon>Agaricomycotina</taxon>
        <taxon>Agaricomycetes</taxon>
        <taxon>Agaricomycetidae</taxon>
        <taxon>Agaricales</taxon>
        <taxon>Fistulinaceae</taxon>
        <taxon>Fistulina</taxon>
    </lineage>
</organism>
<protein>
    <submittedName>
        <fullName evidence="10">ARM repeat-containing protein</fullName>
    </submittedName>
</protein>
<dbReference type="OrthoDB" id="543373at2759"/>
<evidence type="ECO:0000256" key="5">
    <source>
        <dbReference type="ARBA" id="ARBA00022737"/>
    </source>
</evidence>
<evidence type="ECO:0000256" key="3">
    <source>
        <dbReference type="ARBA" id="ARBA00022448"/>
    </source>
</evidence>
<keyword evidence="6" id="KW-0653">Protein transport</keyword>
<dbReference type="Pfam" id="PF18829">
    <property type="entry name" value="Importin_rep_6"/>
    <property type="match status" value="1"/>
</dbReference>
<proteinExistence type="predicted"/>
<name>A0A0D7A079_9AGAR</name>
<evidence type="ECO:0000313" key="11">
    <source>
        <dbReference type="Proteomes" id="UP000054144"/>
    </source>
</evidence>
<dbReference type="Pfam" id="PF12755">
    <property type="entry name" value="Vac14_Fab1_bd"/>
    <property type="match status" value="1"/>
</dbReference>
<comment type="subcellular location">
    <subcellularLocation>
        <location evidence="2">Cytoplasm</location>
    </subcellularLocation>
    <subcellularLocation>
        <location evidence="1">Nucleus</location>
    </subcellularLocation>
</comment>
<dbReference type="InterPro" id="IPR041389">
    <property type="entry name" value="Importin_rep_6"/>
</dbReference>
<dbReference type="EMBL" id="KN882115">
    <property type="protein sequence ID" value="KIY43233.1"/>
    <property type="molecule type" value="Genomic_DNA"/>
</dbReference>
<evidence type="ECO:0000259" key="9">
    <source>
        <dbReference type="Pfam" id="PF25780"/>
    </source>
</evidence>
<keyword evidence="11" id="KW-1185">Reference proteome</keyword>
<dbReference type="Pfam" id="PF18808">
    <property type="entry name" value="Importin_rep_4"/>
    <property type="match status" value="1"/>
</dbReference>
<feature type="domain" description="IPO4/5-like TPR repeats" evidence="9">
    <location>
        <begin position="120"/>
        <end position="271"/>
    </location>
</feature>
<evidence type="ECO:0000256" key="6">
    <source>
        <dbReference type="ARBA" id="ARBA00022927"/>
    </source>
</evidence>
<keyword evidence="3" id="KW-0813">Transport</keyword>
<feature type="domain" description="Importin subunit beta-1/Transportin-1-like TPR repeats" evidence="8">
    <location>
        <begin position="524"/>
        <end position="693"/>
    </location>
</feature>
<keyword evidence="4" id="KW-0963">Cytoplasm</keyword>
<keyword evidence="7" id="KW-0539">Nucleus</keyword>
<dbReference type="Gene3D" id="1.25.10.10">
    <property type="entry name" value="Leucine-rich Repeat Variant"/>
    <property type="match status" value="1"/>
</dbReference>
<dbReference type="Pfam" id="PF25780">
    <property type="entry name" value="TPR_IPO5"/>
    <property type="match status" value="1"/>
</dbReference>
<dbReference type="InterPro" id="IPR040122">
    <property type="entry name" value="Importin_beta"/>
</dbReference>
<reference evidence="10 11" key="1">
    <citation type="journal article" date="2015" name="Fungal Genet. Biol.">
        <title>Evolution of novel wood decay mechanisms in Agaricales revealed by the genome sequences of Fistulina hepatica and Cylindrobasidium torrendii.</title>
        <authorList>
            <person name="Floudas D."/>
            <person name="Held B.W."/>
            <person name="Riley R."/>
            <person name="Nagy L.G."/>
            <person name="Koehler G."/>
            <person name="Ransdell A.S."/>
            <person name="Younus H."/>
            <person name="Chow J."/>
            <person name="Chiniquy J."/>
            <person name="Lipzen A."/>
            <person name="Tritt A."/>
            <person name="Sun H."/>
            <person name="Haridas S."/>
            <person name="LaButti K."/>
            <person name="Ohm R.A."/>
            <person name="Kues U."/>
            <person name="Blanchette R.A."/>
            <person name="Grigoriev I.V."/>
            <person name="Minto R.E."/>
            <person name="Hibbett D.S."/>
        </authorList>
    </citation>
    <scope>NUCLEOTIDE SEQUENCE [LARGE SCALE GENOMIC DNA]</scope>
    <source>
        <strain evidence="10 11">ATCC 64428</strain>
    </source>
</reference>
<dbReference type="InterPro" id="IPR058584">
    <property type="entry name" value="IMB1_TNPO1-like_TPR"/>
</dbReference>
<dbReference type="InterPro" id="IPR011989">
    <property type="entry name" value="ARM-like"/>
</dbReference>
<evidence type="ECO:0000256" key="2">
    <source>
        <dbReference type="ARBA" id="ARBA00004496"/>
    </source>
</evidence>
<evidence type="ECO:0000259" key="8">
    <source>
        <dbReference type="Pfam" id="PF25574"/>
    </source>
</evidence>
<dbReference type="Proteomes" id="UP000054144">
    <property type="component" value="Unassembled WGS sequence"/>
</dbReference>
<dbReference type="Pfam" id="PF25574">
    <property type="entry name" value="TPR_IMB1"/>
    <property type="match status" value="1"/>
</dbReference>
<dbReference type="GO" id="GO:0005737">
    <property type="term" value="C:cytoplasm"/>
    <property type="evidence" value="ECO:0007669"/>
    <property type="project" value="UniProtKB-SubCell"/>
</dbReference>
<evidence type="ECO:0000313" key="10">
    <source>
        <dbReference type="EMBL" id="KIY43233.1"/>
    </source>
</evidence>
<dbReference type="PANTHER" id="PTHR10527">
    <property type="entry name" value="IMPORTIN BETA"/>
    <property type="match status" value="1"/>
</dbReference>
<dbReference type="InterPro" id="IPR016024">
    <property type="entry name" value="ARM-type_fold"/>
</dbReference>
<keyword evidence="5" id="KW-0677">Repeat</keyword>
<dbReference type="GO" id="GO:0006606">
    <property type="term" value="P:protein import into nucleus"/>
    <property type="evidence" value="ECO:0007669"/>
    <property type="project" value="InterPro"/>
</dbReference>